<comment type="caution">
    <text evidence="2">The sequence shown here is derived from an EMBL/GenBank/DDBJ whole genome shotgun (WGS) entry which is preliminary data.</text>
</comment>
<name>A0ABQ9URP1_SAGOE</name>
<evidence type="ECO:0000256" key="1">
    <source>
        <dbReference type="SAM" id="MobiDB-lite"/>
    </source>
</evidence>
<accession>A0ABQ9URP1</accession>
<feature type="region of interest" description="Disordered" evidence="1">
    <location>
        <begin position="1"/>
        <end position="53"/>
    </location>
</feature>
<evidence type="ECO:0000313" key="3">
    <source>
        <dbReference type="Proteomes" id="UP001266305"/>
    </source>
</evidence>
<protein>
    <submittedName>
        <fullName evidence="2">Uncharacterized protein</fullName>
    </submittedName>
</protein>
<proteinExistence type="predicted"/>
<dbReference type="EMBL" id="JASSZA010000010">
    <property type="protein sequence ID" value="KAK2099746.1"/>
    <property type="molecule type" value="Genomic_DNA"/>
</dbReference>
<evidence type="ECO:0000313" key="2">
    <source>
        <dbReference type="EMBL" id="KAK2099746.1"/>
    </source>
</evidence>
<keyword evidence="3" id="KW-1185">Reference proteome</keyword>
<sequence length="87" mass="9595">LVLLIQLPTASPAPEELHRPEGNGERSEKSRGPLASGRELGWGPRPSPLTRGGEKLQIDFFRLDDGESRLEIDGRLHGARSRGRTGW</sequence>
<feature type="non-terminal residue" evidence="2">
    <location>
        <position position="1"/>
    </location>
</feature>
<feature type="compositionally biased region" description="Basic and acidic residues" evidence="1">
    <location>
        <begin position="15"/>
        <end position="31"/>
    </location>
</feature>
<organism evidence="2 3">
    <name type="scientific">Saguinus oedipus</name>
    <name type="common">Cotton-top tamarin</name>
    <name type="synonym">Oedipomidas oedipus</name>
    <dbReference type="NCBI Taxonomy" id="9490"/>
    <lineage>
        <taxon>Eukaryota</taxon>
        <taxon>Metazoa</taxon>
        <taxon>Chordata</taxon>
        <taxon>Craniata</taxon>
        <taxon>Vertebrata</taxon>
        <taxon>Euteleostomi</taxon>
        <taxon>Mammalia</taxon>
        <taxon>Eutheria</taxon>
        <taxon>Euarchontoglires</taxon>
        <taxon>Primates</taxon>
        <taxon>Haplorrhini</taxon>
        <taxon>Platyrrhini</taxon>
        <taxon>Cebidae</taxon>
        <taxon>Callitrichinae</taxon>
        <taxon>Saguinus</taxon>
    </lineage>
</organism>
<gene>
    <name evidence="2" type="ORF">P7K49_021094</name>
</gene>
<dbReference type="Proteomes" id="UP001266305">
    <property type="component" value="Unassembled WGS sequence"/>
</dbReference>
<reference evidence="2 3" key="1">
    <citation type="submission" date="2023-05" db="EMBL/GenBank/DDBJ databases">
        <title>B98-5 Cell Line De Novo Hybrid Assembly: An Optical Mapping Approach.</title>
        <authorList>
            <person name="Kananen K."/>
            <person name="Auerbach J.A."/>
            <person name="Kautto E."/>
            <person name="Blachly J.S."/>
        </authorList>
    </citation>
    <scope>NUCLEOTIDE SEQUENCE [LARGE SCALE GENOMIC DNA]</scope>
    <source>
        <strain evidence="2">B95-8</strain>
        <tissue evidence="2">Cell line</tissue>
    </source>
</reference>